<dbReference type="InterPro" id="IPR036322">
    <property type="entry name" value="WD40_repeat_dom_sf"/>
</dbReference>
<dbReference type="GO" id="GO:0031514">
    <property type="term" value="C:motile cilium"/>
    <property type="evidence" value="ECO:0007669"/>
    <property type="project" value="TreeGrafter"/>
</dbReference>
<keyword evidence="3" id="KW-0963">Cytoplasm</keyword>
<dbReference type="InterPro" id="IPR015943">
    <property type="entry name" value="WD40/YVTN_repeat-like_dom_sf"/>
</dbReference>
<dbReference type="Pfam" id="PF14781">
    <property type="entry name" value="BBS2_N"/>
    <property type="match status" value="2"/>
</dbReference>
<evidence type="ECO:0000256" key="4">
    <source>
        <dbReference type="ARBA" id="ARBA00023069"/>
    </source>
</evidence>
<dbReference type="InterPro" id="IPR029429">
    <property type="entry name" value="BBS2_Mid"/>
</dbReference>
<dbReference type="Pfam" id="PF23350">
    <property type="entry name" value="BBS2_pf"/>
    <property type="match status" value="1"/>
</dbReference>
<dbReference type="OrthoDB" id="2120021at2759"/>
<dbReference type="Pfam" id="PF23353">
    <property type="entry name" value="BBS2_hp"/>
    <property type="match status" value="1"/>
</dbReference>
<dbReference type="Pfam" id="PF14782">
    <property type="entry name" value="BBS2_GAE"/>
    <property type="match status" value="1"/>
</dbReference>
<dbReference type="GeneID" id="113793053"/>
<protein>
    <submittedName>
        <fullName evidence="8">Bardet-Biedl syndrome 2 protein homolog</fullName>
    </submittedName>
</protein>
<evidence type="ECO:0000256" key="6">
    <source>
        <dbReference type="ARBA" id="ARBA00023273"/>
    </source>
</evidence>
<dbReference type="Gene3D" id="2.130.10.10">
    <property type="entry name" value="YVTN repeat-like/Quinoprotein amine dehydrogenase"/>
    <property type="match status" value="1"/>
</dbReference>
<evidence type="ECO:0000256" key="1">
    <source>
        <dbReference type="ARBA" id="ARBA00004138"/>
    </source>
</evidence>
<dbReference type="PANTHER" id="PTHR32465:SF0">
    <property type="entry name" value="BARDET-BIEDL SYNDROME 2 PROTEIN"/>
    <property type="match status" value="1"/>
</dbReference>
<dbReference type="RefSeq" id="XP_027198822.1">
    <property type="nucleotide sequence ID" value="XM_027343021.1"/>
</dbReference>
<dbReference type="InterPro" id="IPR029430">
    <property type="entry name" value="BBS2_N"/>
</dbReference>
<sequence>MPMLNTEFTINLSEPIKPGKVTIGYFDGIHPSIVAVTRSDKIFVHNPHNRSFYDPNDLQQQQSKSNRDSTNDGIRLAQHSSATIAADLNFLNINQTITCLAAGSISSISLKDTLNDNDIAPHSGSVVITSNKETLINSAGSGRKISLKSKNLQQTNKNNDILIVGTKTSIHAYDILHNSDLYYKEIPDGANTLVIGEFGQILDGSKFALIGGNCAIHGYDREGQDAYWMVTGDNITAMALVDIDSDHQNELVVGSQDCEIQVFKKDAIICEMSETDCVTHLCSLGPTLFAYALSNGTVGVYQNKERVWRIKSKNQAMTLFGADINNNGQMELLTGWSNGKLDIRIAMTGEVLYRENYKCSVAGIMIADYNMDGKDELIVCTVAGDVYGYRMENQEESHQQINFNIEQDTIRDLMKRKQTLMQELRNYEENARIQNLADPLVMNKGKVLTEKGDHFGAIPASTKLRSSLILQSCNDSLPDFIELRLETTNNTRIRAAIIFAEGIFKHESIVIYPPESEVSNMIGVPLKPPKDVPVDMHVKALVGFRSSTHYHVFELSRRLPRFSMYSFIRRIYIGDEDSNNNNDDSKLTIPGTDQKTLDIGRSKIKRLENQIPADMKSLQKKNFIDGSQLGEFGDDSRLLEEDDENLKKYYDQINENEIINEVGYDDTNFDSMAINALNDETVDMMSMNQSTFNQSFTNNIEVRQPSSFVAIRMNEQIGNLIQWITGNFLVDLQSENNEEERRFEFISLRDQSGLIIELTRFNSQNQSSFSNDRDNRQQNDEDYNYFDTINPLSQTSDSPDLSSKSLITIYSESIEVAGNCVQSLGEHFKIVNLPCYRANFPDEINKLKQLVDRVEEIQSVRQHLVVEVADNANMIRAAVVQAEDARLTEQYQKMKQIYNDLGMMNKDIMREYQIRCQNHQDLVDSLKQINIIIQRASNLRIGSYKTAFINSCRESIKQKNFSQLFKIINED</sequence>
<reference evidence="8" key="1">
    <citation type="submission" date="2025-08" db="UniProtKB">
        <authorList>
            <consortium name="RefSeq"/>
        </authorList>
    </citation>
    <scope>IDENTIFICATION</scope>
    <source>
        <strain evidence="8">Airmid</strain>
    </source>
</reference>
<dbReference type="InterPro" id="IPR016616">
    <property type="entry name" value="Bardet-Biedl_syndrome_2_prot"/>
</dbReference>
<dbReference type="SUPFAM" id="SSF50978">
    <property type="entry name" value="WD40 repeat-like"/>
    <property type="match status" value="1"/>
</dbReference>
<dbReference type="GO" id="GO:0036064">
    <property type="term" value="C:ciliary basal body"/>
    <property type="evidence" value="ECO:0007669"/>
    <property type="project" value="TreeGrafter"/>
</dbReference>
<dbReference type="InterPro" id="IPR055381">
    <property type="entry name" value="BBS2_CtH_dom"/>
</dbReference>
<dbReference type="InterPro" id="IPR055379">
    <property type="entry name" value="BBS2_pf_dom"/>
</dbReference>
<dbReference type="InterPro" id="IPR029333">
    <property type="entry name" value="BBS2_GAE_dom"/>
</dbReference>
<dbReference type="Pfam" id="PF23351">
    <property type="entry name" value="BBS2_CtH"/>
    <property type="match status" value="1"/>
</dbReference>
<evidence type="ECO:0000256" key="5">
    <source>
        <dbReference type="ARBA" id="ARBA00023212"/>
    </source>
</evidence>
<dbReference type="OMA" id="MSDGANC"/>
<dbReference type="InParanoid" id="A0A6P6XZU3"/>
<keyword evidence="5" id="KW-0206">Cytoskeleton</keyword>
<dbReference type="GO" id="GO:0034464">
    <property type="term" value="C:BBSome"/>
    <property type="evidence" value="ECO:0007669"/>
    <property type="project" value="InterPro"/>
</dbReference>
<dbReference type="AlphaFoldDB" id="A0A6P6XZU3"/>
<accession>A0A6P6XZU3</accession>
<dbReference type="InterPro" id="IPR055380">
    <property type="entry name" value="BBS2_hp_dom"/>
</dbReference>
<evidence type="ECO:0000313" key="8">
    <source>
        <dbReference type="RefSeq" id="XP_027198822.1"/>
    </source>
</evidence>
<dbReference type="GO" id="GO:0016020">
    <property type="term" value="C:membrane"/>
    <property type="evidence" value="ECO:0007669"/>
    <property type="project" value="TreeGrafter"/>
</dbReference>
<evidence type="ECO:0000256" key="2">
    <source>
        <dbReference type="ARBA" id="ARBA00004245"/>
    </source>
</evidence>
<dbReference type="PANTHER" id="PTHR32465">
    <property type="entry name" value="BARDET-BIEDL SYNDROME 2 PROTEIN"/>
    <property type="match status" value="1"/>
</dbReference>
<name>A0A6P6XZU3_DERPT</name>
<keyword evidence="6" id="KW-0966">Cell projection</keyword>
<comment type="subcellular location">
    <subcellularLocation>
        <location evidence="1">Cell projection</location>
        <location evidence="1">Cilium</location>
    </subcellularLocation>
    <subcellularLocation>
        <location evidence="2">Cytoplasm</location>
        <location evidence="2">Cytoskeleton</location>
    </subcellularLocation>
</comment>
<keyword evidence="4" id="KW-0969">Cilium</keyword>
<evidence type="ECO:0000313" key="7">
    <source>
        <dbReference type="Proteomes" id="UP000515146"/>
    </source>
</evidence>
<organism evidence="7 8">
    <name type="scientific">Dermatophagoides pteronyssinus</name>
    <name type="common">European house dust mite</name>
    <dbReference type="NCBI Taxonomy" id="6956"/>
    <lineage>
        <taxon>Eukaryota</taxon>
        <taxon>Metazoa</taxon>
        <taxon>Ecdysozoa</taxon>
        <taxon>Arthropoda</taxon>
        <taxon>Chelicerata</taxon>
        <taxon>Arachnida</taxon>
        <taxon>Acari</taxon>
        <taxon>Acariformes</taxon>
        <taxon>Sarcoptiformes</taxon>
        <taxon>Astigmata</taxon>
        <taxon>Psoroptidia</taxon>
        <taxon>Analgoidea</taxon>
        <taxon>Pyroglyphidae</taxon>
        <taxon>Dermatophagoidinae</taxon>
        <taxon>Dermatophagoides</taxon>
    </lineage>
</organism>
<gene>
    <name evidence="8" type="primary">LOC113793053</name>
</gene>
<dbReference type="GO" id="GO:1905515">
    <property type="term" value="P:non-motile cilium assembly"/>
    <property type="evidence" value="ECO:0007669"/>
    <property type="project" value="InterPro"/>
</dbReference>
<dbReference type="GO" id="GO:0043005">
    <property type="term" value="C:neuron projection"/>
    <property type="evidence" value="ECO:0007669"/>
    <property type="project" value="TreeGrafter"/>
</dbReference>
<keyword evidence="7" id="KW-1185">Reference proteome</keyword>
<proteinExistence type="predicted"/>
<dbReference type="KEGG" id="dpte:113793053"/>
<dbReference type="Pfam" id="PF14783">
    <property type="entry name" value="BBS2_Mid"/>
    <property type="match status" value="1"/>
</dbReference>
<dbReference type="Proteomes" id="UP000515146">
    <property type="component" value="Unplaced"/>
</dbReference>
<evidence type="ECO:0000256" key="3">
    <source>
        <dbReference type="ARBA" id="ARBA00022490"/>
    </source>
</evidence>